<dbReference type="PANTHER" id="PTHR44813:SF1">
    <property type="entry name" value="MITOGEN-ACTIVATED PROTEIN KINASE-BINDING PROTEIN 1"/>
    <property type="match status" value="1"/>
</dbReference>
<feature type="compositionally biased region" description="Low complexity" evidence="1">
    <location>
        <begin position="91"/>
        <end position="102"/>
    </location>
</feature>
<dbReference type="Ensembl" id="ENSHHUT00000093985.1">
    <property type="protein sequence ID" value="ENSHHUP00000091174.1"/>
    <property type="gene ID" value="ENSHHUG00000052604.1"/>
</dbReference>
<feature type="region of interest" description="Disordered" evidence="1">
    <location>
        <begin position="555"/>
        <end position="577"/>
    </location>
</feature>
<accession>A0A4W5S0N3</accession>
<evidence type="ECO:0008006" key="4">
    <source>
        <dbReference type="Google" id="ProtNLM"/>
    </source>
</evidence>
<name>A0A4W5S0N3_9TELE</name>
<feature type="region of interest" description="Disordered" evidence="1">
    <location>
        <begin position="364"/>
        <end position="422"/>
    </location>
</feature>
<evidence type="ECO:0000256" key="1">
    <source>
        <dbReference type="SAM" id="MobiDB-lite"/>
    </source>
</evidence>
<evidence type="ECO:0000313" key="2">
    <source>
        <dbReference type="Ensembl" id="ENSHHUP00000091174.1"/>
    </source>
</evidence>
<feature type="compositionally biased region" description="Low complexity" evidence="1">
    <location>
        <begin position="157"/>
        <end position="176"/>
    </location>
</feature>
<feature type="compositionally biased region" description="Polar residues" evidence="1">
    <location>
        <begin position="64"/>
        <end position="90"/>
    </location>
</feature>
<protein>
    <recommendedName>
        <fullName evidence="4">Mitogen-activated protein kinase binding protein 1</fullName>
    </recommendedName>
</protein>
<dbReference type="GO" id="GO:0043124">
    <property type="term" value="P:negative regulation of canonical NF-kappaB signal transduction"/>
    <property type="evidence" value="ECO:0007669"/>
    <property type="project" value="TreeGrafter"/>
</dbReference>
<dbReference type="STRING" id="62062.ENSHHUP00000091174"/>
<dbReference type="AlphaFoldDB" id="A0A4W5S0N3"/>
<sequence>MCSSPVEKFETDLSSLQTPPIETESLFLNPRFSISTRFLSRFQSRLRGPGSALRPAPLPPSITEEPSSHSCLDPTPSLNPTQANSKQLVVSSTTESLQEESQIPVIGGKYHPTSLKRRSSSVQQTPQLPRLPLRSRKTIAVLHWRDTLGDVTDKTLRSQSSGPSSSSSTLKPSQPGLDKEPLTRLPRQRYMGTTTSSRAKRSQGEGLNISPTEEHPAGGKIVEARASSLQDLQNITDSECKENLPPSAQPPVVQPPVVQPPVVQPPVVQPPVSHTTTTSLVEPPAPASQPPSVPPSAGNYRARAALHLDLAVPSDPPTLTFPLASHKSQRRFGDSTRHALVTPTEMRSLGKDAKRCLRNMEDSLGPWGGSSGLRSSMAPATSPATAMAPAPATSPAPTTAPAMAPAPATSPAPTTAPAMAPVPATTLEPTTAMALAPTMAPTPRLCPTLPQAQLTESPSHLPLLQQASDSPVSGSACSFPLHGDSGLHGDSVEETLNLQMCHQVANELRHTVRRAVTFYNKVCCMTDSSEQQGQMSAILKEAFSVAQTELDSVFPSGQRSAAGPSAPCPMEDSPGRQLRDDRTVALLEKYSEMLLCIAEKKMDSS</sequence>
<dbReference type="InterPro" id="IPR055292">
    <property type="entry name" value="MABP1"/>
</dbReference>
<organism evidence="2 3">
    <name type="scientific">Hucho hucho</name>
    <name type="common">huchen</name>
    <dbReference type="NCBI Taxonomy" id="62062"/>
    <lineage>
        <taxon>Eukaryota</taxon>
        <taxon>Metazoa</taxon>
        <taxon>Chordata</taxon>
        <taxon>Craniata</taxon>
        <taxon>Vertebrata</taxon>
        <taxon>Euteleostomi</taxon>
        <taxon>Actinopterygii</taxon>
        <taxon>Neopterygii</taxon>
        <taxon>Teleostei</taxon>
        <taxon>Protacanthopterygii</taxon>
        <taxon>Salmoniformes</taxon>
        <taxon>Salmonidae</taxon>
        <taxon>Salmoninae</taxon>
        <taxon>Hucho</taxon>
    </lineage>
</organism>
<dbReference type="PANTHER" id="PTHR44813">
    <property type="entry name" value="MITOGEN-ACTIVATED PROTEIN KINASE-BINDING PROTEIN 1"/>
    <property type="match status" value="1"/>
</dbReference>
<dbReference type="GO" id="GO:0005737">
    <property type="term" value="C:cytoplasm"/>
    <property type="evidence" value="ECO:0007669"/>
    <property type="project" value="TreeGrafter"/>
</dbReference>
<reference evidence="3" key="1">
    <citation type="submission" date="2018-06" db="EMBL/GenBank/DDBJ databases">
        <title>Genome assembly of Danube salmon.</title>
        <authorList>
            <person name="Macqueen D.J."/>
            <person name="Gundappa M.K."/>
        </authorList>
    </citation>
    <scope>NUCLEOTIDE SEQUENCE [LARGE SCALE GENOMIC DNA]</scope>
</reference>
<reference evidence="2" key="3">
    <citation type="submission" date="2025-09" db="UniProtKB">
        <authorList>
            <consortium name="Ensembl"/>
        </authorList>
    </citation>
    <scope>IDENTIFICATION</scope>
</reference>
<proteinExistence type="predicted"/>
<feature type="region of interest" description="Disordered" evidence="1">
    <location>
        <begin position="268"/>
        <end position="299"/>
    </location>
</feature>
<feature type="region of interest" description="Disordered" evidence="1">
    <location>
        <begin position="152"/>
        <end position="218"/>
    </location>
</feature>
<evidence type="ECO:0000313" key="3">
    <source>
        <dbReference type="Proteomes" id="UP000314982"/>
    </source>
</evidence>
<feature type="compositionally biased region" description="Low complexity" evidence="1">
    <location>
        <begin position="376"/>
        <end position="422"/>
    </location>
</feature>
<dbReference type="Proteomes" id="UP000314982">
    <property type="component" value="Unassembled WGS sequence"/>
</dbReference>
<feature type="region of interest" description="Disordered" evidence="1">
    <location>
        <begin position="46"/>
        <end position="134"/>
    </location>
</feature>
<feature type="compositionally biased region" description="Pro residues" evidence="1">
    <location>
        <begin position="283"/>
        <end position="294"/>
    </location>
</feature>
<reference evidence="2" key="2">
    <citation type="submission" date="2025-08" db="UniProtKB">
        <authorList>
            <consortium name="Ensembl"/>
        </authorList>
    </citation>
    <scope>IDENTIFICATION</scope>
</reference>
<keyword evidence="3" id="KW-1185">Reference proteome</keyword>
<dbReference type="GO" id="GO:0046330">
    <property type="term" value="P:positive regulation of JNK cascade"/>
    <property type="evidence" value="ECO:0007669"/>
    <property type="project" value="TreeGrafter"/>
</dbReference>